<protein>
    <submittedName>
        <fullName evidence="2">Uncharacterized protein</fullName>
    </submittedName>
</protein>
<keyword evidence="1" id="KW-0175">Coiled coil</keyword>
<dbReference type="AlphaFoldDB" id="A0A0C3SDI7"/>
<sequence>MVKELEQQMYERLKTELALLQAHRSDLLRQIEEVDSLVRQNTAERAKFAHINKIPDDVLKLILENAYQHPTSPDPSSPEHCYMPTALTATHVCRRWRRIAASLPALWHCVHADLHENIIALHISRSCNLPLQLEANAISGSVTQFADLLLKSAHRYKSALFWSSTVLSSAHVAGALDGIELQLLEFISVIDIEASLVDSTIKLASVSPNLRALVLYGKFDMQNFPSLPNLKTLCIVSRRGITNKQLAQLSAATP</sequence>
<dbReference type="EMBL" id="KN840443">
    <property type="protein sequence ID" value="KIP11862.1"/>
    <property type="molecule type" value="Genomic_DNA"/>
</dbReference>
<dbReference type="Gene3D" id="1.20.1280.50">
    <property type="match status" value="1"/>
</dbReference>
<evidence type="ECO:0000313" key="2">
    <source>
        <dbReference type="EMBL" id="KIP11862.1"/>
    </source>
</evidence>
<evidence type="ECO:0000313" key="3">
    <source>
        <dbReference type="Proteomes" id="UP000053257"/>
    </source>
</evidence>
<dbReference type="OrthoDB" id="2804214at2759"/>
<reference evidence="2 3" key="1">
    <citation type="journal article" date="2014" name="PLoS Genet.">
        <title>Analysis of the Phlebiopsis gigantea genome, transcriptome and secretome provides insight into its pioneer colonization strategies of wood.</title>
        <authorList>
            <person name="Hori C."/>
            <person name="Ishida T."/>
            <person name="Igarashi K."/>
            <person name="Samejima M."/>
            <person name="Suzuki H."/>
            <person name="Master E."/>
            <person name="Ferreira P."/>
            <person name="Ruiz-Duenas F.J."/>
            <person name="Held B."/>
            <person name="Canessa P."/>
            <person name="Larrondo L.F."/>
            <person name="Schmoll M."/>
            <person name="Druzhinina I.S."/>
            <person name="Kubicek C.P."/>
            <person name="Gaskell J.A."/>
            <person name="Kersten P."/>
            <person name="St John F."/>
            <person name="Glasner J."/>
            <person name="Sabat G."/>
            <person name="Splinter BonDurant S."/>
            <person name="Syed K."/>
            <person name="Yadav J."/>
            <person name="Mgbeahuruike A.C."/>
            <person name="Kovalchuk A."/>
            <person name="Asiegbu F.O."/>
            <person name="Lackner G."/>
            <person name="Hoffmeister D."/>
            <person name="Rencoret J."/>
            <person name="Gutierrez A."/>
            <person name="Sun H."/>
            <person name="Lindquist E."/>
            <person name="Barry K."/>
            <person name="Riley R."/>
            <person name="Grigoriev I.V."/>
            <person name="Henrissat B."/>
            <person name="Kues U."/>
            <person name="Berka R.M."/>
            <person name="Martinez A.T."/>
            <person name="Covert S.F."/>
            <person name="Blanchette R.A."/>
            <person name="Cullen D."/>
        </authorList>
    </citation>
    <scope>NUCLEOTIDE SEQUENCE [LARGE SCALE GENOMIC DNA]</scope>
    <source>
        <strain evidence="2 3">11061_1 CR5-6</strain>
    </source>
</reference>
<dbReference type="InterPro" id="IPR036047">
    <property type="entry name" value="F-box-like_dom_sf"/>
</dbReference>
<name>A0A0C3SDI7_PHLG1</name>
<feature type="coiled-coil region" evidence="1">
    <location>
        <begin position="3"/>
        <end position="30"/>
    </location>
</feature>
<proteinExistence type="predicted"/>
<keyword evidence="3" id="KW-1185">Reference proteome</keyword>
<gene>
    <name evidence="2" type="ORF">PHLGIDRAFT_417801</name>
</gene>
<organism evidence="2 3">
    <name type="scientific">Phlebiopsis gigantea (strain 11061_1 CR5-6)</name>
    <name type="common">White-rot fungus</name>
    <name type="synonym">Peniophora gigantea</name>
    <dbReference type="NCBI Taxonomy" id="745531"/>
    <lineage>
        <taxon>Eukaryota</taxon>
        <taxon>Fungi</taxon>
        <taxon>Dikarya</taxon>
        <taxon>Basidiomycota</taxon>
        <taxon>Agaricomycotina</taxon>
        <taxon>Agaricomycetes</taxon>
        <taxon>Polyporales</taxon>
        <taxon>Phanerochaetaceae</taxon>
        <taxon>Phlebiopsis</taxon>
    </lineage>
</organism>
<accession>A0A0C3SDI7</accession>
<evidence type="ECO:0000256" key="1">
    <source>
        <dbReference type="SAM" id="Coils"/>
    </source>
</evidence>
<dbReference type="Proteomes" id="UP000053257">
    <property type="component" value="Unassembled WGS sequence"/>
</dbReference>
<dbReference type="SUPFAM" id="SSF81383">
    <property type="entry name" value="F-box domain"/>
    <property type="match status" value="1"/>
</dbReference>
<dbReference type="HOGENOM" id="CLU_1094632_0_0_1"/>